<name>A0A8T9C6H3_9HELO</name>
<proteinExistence type="inferred from homology"/>
<protein>
    <submittedName>
        <fullName evidence="4">Putative oxidoreductase</fullName>
    </submittedName>
</protein>
<gene>
    <name evidence="4" type="ORF">LSUE1_G006545</name>
</gene>
<organism evidence="4 5">
    <name type="scientific">Lachnellula suecica</name>
    <dbReference type="NCBI Taxonomy" id="602035"/>
    <lineage>
        <taxon>Eukaryota</taxon>
        <taxon>Fungi</taxon>
        <taxon>Dikarya</taxon>
        <taxon>Ascomycota</taxon>
        <taxon>Pezizomycotina</taxon>
        <taxon>Leotiomycetes</taxon>
        <taxon>Helotiales</taxon>
        <taxon>Lachnaceae</taxon>
        <taxon>Lachnellula</taxon>
    </lineage>
</organism>
<dbReference type="AlphaFoldDB" id="A0A8T9C6H3"/>
<dbReference type="PANTHER" id="PTHR24320:SF236">
    <property type="entry name" value="SHORT-CHAIN DEHYDROGENASE-RELATED"/>
    <property type="match status" value="1"/>
</dbReference>
<reference evidence="4 5" key="1">
    <citation type="submission" date="2018-05" db="EMBL/GenBank/DDBJ databases">
        <title>Genome sequencing and assembly of the regulated plant pathogen Lachnellula willkommii and related sister species for the development of diagnostic species identification markers.</title>
        <authorList>
            <person name="Giroux E."/>
            <person name="Bilodeau G."/>
        </authorList>
    </citation>
    <scope>NUCLEOTIDE SEQUENCE [LARGE SCALE GENOMIC DNA]</scope>
    <source>
        <strain evidence="4 5">CBS 268.59</strain>
    </source>
</reference>
<accession>A0A8T9C6H3</accession>
<dbReference type="OrthoDB" id="191139at2759"/>
<dbReference type="Gene3D" id="3.40.50.720">
    <property type="entry name" value="NAD(P)-binding Rossmann-like Domain"/>
    <property type="match status" value="1"/>
</dbReference>
<evidence type="ECO:0000256" key="2">
    <source>
        <dbReference type="ARBA" id="ARBA00022857"/>
    </source>
</evidence>
<evidence type="ECO:0000313" key="4">
    <source>
        <dbReference type="EMBL" id="TVY81251.1"/>
    </source>
</evidence>
<comment type="similarity">
    <text evidence="1">Belongs to the short-chain dehydrogenases/reductases (SDR) family.</text>
</comment>
<dbReference type="Proteomes" id="UP000469558">
    <property type="component" value="Unassembled WGS sequence"/>
</dbReference>
<keyword evidence="3" id="KW-0560">Oxidoreductase</keyword>
<dbReference type="EMBL" id="QGMK01000514">
    <property type="protein sequence ID" value="TVY81251.1"/>
    <property type="molecule type" value="Genomic_DNA"/>
</dbReference>
<keyword evidence="2" id="KW-0521">NADP</keyword>
<dbReference type="Pfam" id="PF00106">
    <property type="entry name" value="adh_short"/>
    <property type="match status" value="1"/>
</dbReference>
<dbReference type="InterPro" id="IPR002347">
    <property type="entry name" value="SDR_fam"/>
</dbReference>
<comment type="caution">
    <text evidence="4">The sequence shown here is derived from an EMBL/GenBank/DDBJ whole genome shotgun (WGS) entry which is preliminary data.</text>
</comment>
<evidence type="ECO:0000256" key="1">
    <source>
        <dbReference type="ARBA" id="ARBA00006484"/>
    </source>
</evidence>
<dbReference type="PANTHER" id="PTHR24320">
    <property type="entry name" value="RETINOL DEHYDROGENASE"/>
    <property type="match status" value="1"/>
</dbReference>
<dbReference type="InterPro" id="IPR036291">
    <property type="entry name" value="NAD(P)-bd_dom_sf"/>
</dbReference>
<dbReference type="GO" id="GO:0016491">
    <property type="term" value="F:oxidoreductase activity"/>
    <property type="evidence" value="ECO:0007669"/>
    <property type="project" value="UniProtKB-KW"/>
</dbReference>
<evidence type="ECO:0000313" key="5">
    <source>
        <dbReference type="Proteomes" id="UP000469558"/>
    </source>
</evidence>
<sequence length="260" mass="28917">MLYPTGATIYMASRSKGRTEEAMKEVTSSNPVNASRLKFLHLDLDNLNIVRTAANTFLEQESRLDILWNNAGIGHVPAGSKTKQGIEAHMGVNIVGPLLFTQLLLGPLRAAASSSPKNSVRVIWTGSHFMEVKAPTGGYNLKDIENGGTNDPHINYTSSKAANWMLANPGNLKTHIYHTQPALMMFFVNRLFLHRPKLGAYTELFAGLSKEVTEKDQGAYIIPWGRIQPVNPRTDIYEAMEEGKGKKLWKWCEEQIKAHA</sequence>
<evidence type="ECO:0000256" key="3">
    <source>
        <dbReference type="ARBA" id="ARBA00023002"/>
    </source>
</evidence>
<dbReference type="SUPFAM" id="SSF51735">
    <property type="entry name" value="NAD(P)-binding Rossmann-fold domains"/>
    <property type="match status" value="1"/>
</dbReference>
<keyword evidence="5" id="KW-1185">Reference proteome</keyword>